<dbReference type="InterPro" id="IPR017453">
    <property type="entry name" value="GCV_H_sub"/>
</dbReference>
<dbReference type="Gene3D" id="2.40.50.100">
    <property type="match status" value="1"/>
</dbReference>
<gene>
    <name evidence="3 6" type="primary">gcvH</name>
    <name evidence="6" type="ORF">IAA52_06650</name>
</gene>
<feature type="domain" description="Lipoyl-binding" evidence="5">
    <location>
        <begin position="24"/>
        <end position="105"/>
    </location>
</feature>
<reference evidence="6" key="2">
    <citation type="journal article" date="2021" name="PeerJ">
        <title>Extensive microbial diversity within the chicken gut microbiome revealed by metagenomics and culture.</title>
        <authorList>
            <person name="Gilroy R."/>
            <person name="Ravi A."/>
            <person name="Getino M."/>
            <person name="Pursley I."/>
            <person name="Horton D.L."/>
            <person name="Alikhan N.F."/>
            <person name="Baker D."/>
            <person name="Gharbi K."/>
            <person name="Hall N."/>
            <person name="Watson M."/>
            <person name="Adriaenssens E.M."/>
            <person name="Foster-Nyarko E."/>
            <person name="Jarju S."/>
            <person name="Secka A."/>
            <person name="Antonio M."/>
            <person name="Oren A."/>
            <person name="Chaudhuri R.R."/>
            <person name="La Ragione R."/>
            <person name="Hildebrand F."/>
            <person name="Pallen M.J."/>
        </authorList>
    </citation>
    <scope>NUCLEOTIDE SEQUENCE</scope>
    <source>
        <strain evidence="6">ChiSjej6B24-2974</strain>
    </source>
</reference>
<dbReference type="PANTHER" id="PTHR11715:SF3">
    <property type="entry name" value="GLYCINE CLEAVAGE SYSTEM H PROTEIN-RELATED"/>
    <property type="match status" value="1"/>
</dbReference>
<evidence type="ECO:0000259" key="5">
    <source>
        <dbReference type="PROSITE" id="PS50968"/>
    </source>
</evidence>
<dbReference type="SUPFAM" id="SSF51230">
    <property type="entry name" value="Single hybrid motif"/>
    <property type="match status" value="1"/>
</dbReference>
<dbReference type="InterPro" id="IPR003016">
    <property type="entry name" value="2-oxoA_DH_lipoyl-BS"/>
</dbReference>
<dbReference type="NCBIfam" id="NF002270">
    <property type="entry name" value="PRK01202.1"/>
    <property type="match status" value="1"/>
</dbReference>
<reference evidence="6" key="1">
    <citation type="submission" date="2020-10" db="EMBL/GenBank/DDBJ databases">
        <authorList>
            <person name="Gilroy R."/>
        </authorList>
    </citation>
    <scope>NUCLEOTIDE SEQUENCE</scope>
    <source>
        <strain evidence="6">ChiSjej6B24-2974</strain>
    </source>
</reference>
<dbReference type="GO" id="GO:0019464">
    <property type="term" value="P:glycine decarboxylation via glycine cleavage system"/>
    <property type="evidence" value="ECO:0007669"/>
    <property type="project" value="UniProtKB-UniRule"/>
</dbReference>
<dbReference type="InterPro" id="IPR000089">
    <property type="entry name" value="Biotin_lipoyl"/>
</dbReference>
<dbReference type="PROSITE" id="PS00189">
    <property type="entry name" value="LIPOYL"/>
    <property type="match status" value="1"/>
</dbReference>
<evidence type="ECO:0000256" key="4">
    <source>
        <dbReference type="PIRSR" id="PIRSR617453-50"/>
    </source>
</evidence>
<feature type="modified residue" description="N6-lipoyllysine" evidence="3 4">
    <location>
        <position position="65"/>
    </location>
</feature>
<comment type="function">
    <text evidence="3">The glycine cleavage system catalyzes the degradation of glycine. The H protein shuttles the methylamine group of glycine from the P protein to the T protein.</text>
</comment>
<comment type="cofactor">
    <cofactor evidence="3">
        <name>(R)-lipoate</name>
        <dbReference type="ChEBI" id="CHEBI:83088"/>
    </cofactor>
    <text evidence="3">Binds 1 lipoyl cofactor covalently.</text>
</comment>
<accession>A0A9D0ZM43</accession>
<keyword evidence="2 3" id="KW-0450">Lipoyl</keyword>
<organism evidence="6 7">
    <name type="scientific">Candidatus Pullichristensenella stercorigallinarum</name>
    <dbReference type="NCBI Taxonomy" id="2840909"/>
    <lineage>
        <taxon>Bacteria</taxon>
        <taxon>Bacillati</taxon>
        <taxon>Bacillota</taxon>
        <taxon>Clostridia</taxon>
        <taxon>Candidatus Pullichristensenella</taxon>
    </lineage>
</organism>
<dbReference type="InterPro" id="IPR011053">
    <property type="entry name" value="Single_hybrid_motif"/>
</dbReference>
<dbReference type="EMBL" id="DVFZ01000067">
    <property type="protein sequence ID" value="HIQ82766.1"/>
    <property type="molecule type" value="Genomic_DNA"/>
</dbReference>
<dbReference type="PANTHER" id="PTHR11715">
    <property type="entry name" value="GLYCINE CLEAVAGE SYSTEM H PROTEIN"/>
    <property type="match status" value="1"/>
</dbReference>
<dbReference type="Pfam" id="PF01597">
    <property type="entry name" value="GCV_H"/>
    <property type="match status" value="1"/>
</dbReference>
<dbReference type="GO" id="GO:0005960">
    <property type="term" value="C:glycine cleavage complex"/>
    <property type="evidence" value="ECO:0007669"/>
    <property type="project" value="InterPro"/>
</dbReference>
<name>A0A9D0ZM43_9FIRM</name>
<evidence type="ECO:0000313" key="7">
    <source>
        <dbReference type="Proteomes" id="UP000824260"/>
    </source>
</evidence>
<dbReference type="HAMAP" id="MF_00272">
    <property type="entry name" value="GcvH"/>
    <property type="match status" value="1"/>
</dbReference>
<dbReference type="Proteomes" id="UP000824260">
    <property type="component" value="Unassembled WGS sequence"/>
</dbReference>
<evidence type="ECO:0000256" key="2">
    <source>
        <dbReference type="ARBA" id="ARBA00022823"/>
    </source>
</evidence>
<evidence type="ECO:0000313" key="6">
    <source>
        <dbReference type="EMBL" id="HIQ82766.1"/>
    </source>
</evidence>
<dbReference type="GO" id="GO:0009249">
    <property type="term" value="P:protein lipoylation"/>
    <property type="evidence" value="ECO:0007669"/>
    <property type="project" value="TreeGrafter"/>
</dbReference>
<comment type="caution">
    <text evidence="6">The sequence shown here is derived from an EMBL/GenBank/DDBJ whole genome shotgun (WGS) entry which is preliminary data.</text>
</comment>
<evidence type="ECO:0000256" key="3">
    <source>
        <dbReference type="HAMAP-Rule" id="MF_00272"/>
    </source>
</evidence>
<dbReference type="AlphaFoldDB" id="A0A9D0ZM43"/>
<proteinExistence type="inferred from homology"/>
<evidence type="ECO:0000256" key="1">
    <source>
        <dbReference type="ARBA" id="ARBA00009249"/>
    </source>
</evidence>
<comment type="similarity">
    <text evidence="1 3">Belongs to the GcvH family.</text>
</comment>
<comment type="subunit">
    <text evidence="3">The glycine cleavage system is composed of four proteins: P, T, L and H.</text>
</comment>
<dbReference type="PROSITE" id="PS50968">
    <property type="entry name" value="BIOTINYL_LIPOYL"/>
    <property type="match status" value="1"/>
</dbReference>
<dbReference type="InterPro" id="IPR002930">
    <property type="entry name" value="GCV_H"/>
</dbReference>
<dbReference type="GO" id="GO:0005829">
    <property type="term" value="C:cytosol"/>
    <property type="evidence" value="ECO:0007669"/>
    <property type="project" value="TreeGrafter"/>
</dbReference>
<dbReference type="NCBIfam" id="TIGR00527">
    <property type="entry name" value="gcvH"/>
    <property type="match status" value="1"/>
</dbReference>
<dbReference type="InterPro" id="IPR033753">
    <property type="entry name" value="GCV_H/Fam206"/>
</dbReference>
<dbReference type="CDD" id="cd06848">
    <property type="entry name" value="GCS_H"/>
    <property type="match status" value="1"/>
</dbReference>
<sequence length="128" mass="13694">MAHIPAELLYTKSHEWVQFTGENTARIGITDFAQNNLGDIVFVNLPAEGDGVTAGEAACDVESVKAVADILSPVTGTVSAANADLESAPEKLNESPYEAWIFEVEDVTDREELLDAAAYEAFCATEEA</sequence>
<protein>
    <recommendedName>
        <fullName evidence="3">Glycine cleavage system H protein</fullName>
    </recommendedName>
</protein>